<dbReference type="Pfam" id="PF02371">
    <property type="entry name" value="Transposase_20"/>
    <property type="match status" value="1"/>
</dbReference>
<dbReference type="PANTHER" id="PTHR33055">
    <property type="entry name" value="TRANSPOSASE FOR INSERTION SEQUENCE ELEMENT IS1111A"/>
    <property type="match status" value="1"/>
</dbReference>
<dbReference type="InterPro" id="IPR003346">
    <property type="entry name" value="Transposase_20"/>
</dbReference>
<dbReference type="GO" id="GO:0003677">
    <property type="term" value="F:DNA binding"/>
    <property type="evidence" value="ECO:0007669"/>
    <property type="project" value="InterPro"/>
</dbReference>
<accession>X1IH98</accession>
<feature type="non-terminal residue" evidence="2">
    <location>
        <position position="191"/>
    </location>
</feature>
<sequence length="191" mass="22106">FSRLDRKITLVFLERYPTPEKAAAASLEDLRKFFQEQGYSQQWKVTFIYESLQQPSLRAPKELEEVHQTIVLSLVPVIRSLRDEIEKLANEIGKEFKHNPAHEIFSSLPTGELTAARLNGELGSDGTRYPTREYVQTAAGTAPVTRRSGKTILIFFRWQCNKHLRAAFQDLARESVKQCTWARQYFAEQMR</sequence>
<feature type="non-terminal residue" evidence="2">
    <location>
        <position position="1"/>
    </location>
</feature>
<feature type="domain" description="Transposase IS116/IS110/IS902 C-terminal" evidence="1">
    <location>
        <begin position="110"/>
        <end position="185"/>
    </location>
</feature>
<dbReference type="EMBL" id="BARU01043414">
    <property type="protein sequence ID" value="GAH81077.1"/>
    <property type="molecule type" value="Genomic_DNA"/>
</dbReference>
<dbReference type="GO" id="GO:0006313">
    <property type="term" value="P:DNA transposition"/>
    <property type="evidence" value="ECO:0007669"/>
    <property type="project" value="InterPro"/>
</dbReference>
<evidence type="ECO:0000259" key="1">
    <source>
        <dbReference type="Pfam" id="PF02371"/>
    </source>
</evidence>
<dbReference type="InterPro" id="IPR047650">
    <property type="entry name" value="Transpos_IS110"/>
</dbReference>
<reference evidence="2" key="1">
    <citation type="journal article" date="2014" name="Front. Microbiol.">
        <title>High frequency of phylogenetically diverse reductive dehalogenase-homologous genes in deep subseafloor sedimentary metagenomes.</title>
        <authorList>
            <person name="Kawai M."/>
            <person name="Futagami T."/>
            <person name="Toyoda A."/>
            <person name="Takaki Y."/>
            <person name="Nishi S."/>
            <person name="Hori S."/>
            <person name="Arai W."/>
            <person name="Tsubouchi T."/>
            <person name="Morono Y."/>
            <person name="Uchiyama I."/>
            <person name="Ito T."/>
            <person name="Fujiyama A."/>
            <person name="Inagaki F."/>
            <person name="Takami H."/>
        </authorList>
    </citation>
    <scope>NUCLEOTIDE SEQUENCE</scope>
    <source>
        <strain evidence="2">Expedition CK06-06</strain>
    </source>
</reference>
<name>X1IH98_9ZZZZ</name>
<dbReference type="PANTHER" id="PTHR33055:SF3">
    <property type="entry name" value="PUTATIVE TRANSPOSASE FOR IS117-RELATED"/>
    <property type="match status" value="1"/>
</dbReference>
<comment type="caution">
    <text evidence="2">The sequence shown here is derived from an EMBL/GenBank/DDBJ whole genome shotgun (WGS) entry which is preliminary data.</text>
</comment>
<dbReference type="GO" id="GO:0004803">
    <property type="term" value="F:transposase activity"/>
    <property type="evidence" value="ECO:0007669"/>
    <property type="project" value="InterPro"/>
</dbReference>
<dbReference type="AlphaFoldDB" id="X1IH98"/>
<proteinExistence type="predicted"/>
<protein>
    <recommendedName>
        <fullName evidence="1">Transposase IS116/IS110/IS902 C-terminal domain-containing protein</fullName>
    </recommendedName>
</protein>
<evidence type="ECO:0000313" key="2">
    <source>
        <dbReference type="EMBL" id="GAH81077.1"/>
    </source>
</evidence>
<organism evidence="2">
    <name type="scientific">marine sediment metagenome</name>
    <dbReference type="NCBI Taxonomy" id="412755"/>
    <lineage>
        <taxon>unclassified sequences</taxon>
        <taxon>metagenomes</taxon>
        <taxon>ecological metagenomes</taxon>
    </lineage>
</organism>
<gene>
    <name evidence="2" type="ORF">S03H2_66481</name>
</gene>